<organism evidence="3 4">
    <name type="scientific">Geodermatophilus aquaeductus</name>
    <dbReference type="NCBI Taxonomy" id="1564161"/>
    <lineage>
        <taxon>Bacteria</taxon>
        <taxon>Bacillati</taxon>
        <taxon>Actinomycetota</taxon>
        <taxon>Actinomycetes</taxon>
        <taxon>Geodermatophilales</taxon>
        <taxon>Geodermatophilaceae</taxon>
        <taxon>Geodermatophilus</taxon>
    </lineage>
</organism>
<evidence type="ECO:0000313" key="4">
    <source>
        <dbReference type="Proteomes" id="UP000317484"/>
    </source>
</evidence>
<protein>
    <recommendedName>
        <fullName evidence="5">Chain length determinant protein</fullName>
    </recommendedName>
</protein>
<dbReference type="EMBL" id="FXTJ01000013">
    <property type="protein sequence ID" value="SMO98522.1"/>
    <property type="molecule type" value="Genomic_DNA"/>
</dbReference>
<gene>
    <name evidence="3" type="ORF">SAMN06273567_11395</name>
</gene>
<name>A0A521FQQ8_9ACTN</name>
<keyword evidence="4" id="KW-1185">Reference proteome</keyword>
<sequence>MTVHPGAESTERLVPDDDPGERAQGRRRGRQAAGPAAQRSRGQRRALALAVVTALLGGLVGLVVAVSDPAPPTAVTRLSFVQDPTLPGEQSSSSPDATDRFIQTQILILTGADIRDAVSDALGLGDDLTLSAQQVGSTDIVELQVQAGTDDAARDASDAVIAQYDQQRVAAVTAQVDALLAGVEAEIADLETALASDENGALAGATATEYSRLLSSRSQLVLLRSGEQAYTQVVSAPRSMSVGGAGAAVQATLLGLLLGALVGVAMALLLQRVRTE</sequence>
<keyword evidence="2" id="KW-0812">Transmembrane</keyword>
<proteinExistence type="predicted"/>
<feature type="compositionally biased region" description="Basic and acidic residues" evidence="1">
    <location>
        <begin position="9"/>
        <end position="24"/>
    </location>
</feature>
<evidence type="ECO:0008006" key="5">
    <source>
        <dbReference type="Google" id="ProtNLM"/>
    </source>
</evidence>
<reference evidence="3 4" key="1">
    <citation type="submission" date="2017-05" db="EMBL/GenBank/DDBJ databases">
        <authorList>
            <person name="Varghese N."/>
            <person name="Submissions S."/>
        </authorList>
    </citation>
    <scope>NUCLEOTIDE SEQUENCE [LARGE SCALE GENOMIC DNA]</scope>
    <source>
        <strain evidence="3 4">DSM 46834</strain>
    </source>
</reference>
<keyword evidence="2" id="KW-1133">Transmembrane helix</keyword>
<evidence type="ECO:0000256" key="1">
    <source>
        <dbReference type="SAM" id="MobiDB-lite"/>
    </source>
</evidence>
<dbReference type="Proteomes" id="UP000317484">
    <property type="component" value="Unassembled WGS sequence"/>
</dbReference>
<feature type="transmembrane region" description="Helical" evidence="2">
    <location>
        <begin position="46"/>
        <end position="66"/>
    </location>
</feature>
<keyword evidence="2" id="KW-0472">Membrane</keyword>
<evidence type="ECO:0000313" key="3">
    <source>
        <dbReference type="EMBL" id="SMO98522.1"/>
    </source>
</evidence>
<dbReference type="RefSeq" id="WP_142460744.1">
    <property type="nucleotide sequence ID" value="NZ_FXTJ01000013.1"/>
</dbReference>
<evidence type="ECO:0000256" key="2">
    <source>
        <dbReference type="SAM" id="Phobius"/>
    </source>
</evidence>
<feature type="compositionally biased region" description="Low complexity" evidence="1">
    <location>
        <begin position="31"/>
        <end position="40"/>
    </location>
</feature>
<dbReference type="AlphaFoldDB" id="A0A521FQQ8"/>
<accession>A0A521FQQ8</accession>
<feature type="transmembrane region" description="Helical" evidence="2">
    <location>
        <begin position="247"/>
        <end position="270"/>
    </location>
</feature>
<feature type="region of interest" description="Disordered" evidence="1">
    <location>
        <begin position="1"/>
        <end position="40"/>
    </location>
</feature>